<dbReference type="InterPro" id="IPR036770">
    <property type="entry name" value="Ankyrin_rpt-contain_sf"/>
</dbReference>
<keyword evidence="2" id="KW-0040">ANK repeat</keyword>
<name>A0A220T668_9POXV</name>
<evidence type="ECO:0000256" key="2">
    <source>
        <dbReference type="ARBA" id="ARBA00023043"/>
    </source>
</evidence>
<evidence type="ECO:0000256" key="1">
    <source>
        <dbReference type="ARBA" id="ARBA00022737"/>
    </source>
</evidence>
<dbReference type="Pfam" id="PF12796">
    <property type="entry name" value="Ank_2"/>
    <property type="match status" value="1"/>
</dbReference>
<dbReference type="OrthoDB" id="23431at10239"/>
<reference evidence="4" key="2">
    <citation type="submission" date="2017-03" db="EMBL/GenBank/DDBJ databases">
        <authorList>
            <person name="Afonso C.L."/>
            <person name="Miller P.J."/>
            <person name="Scott M.A."/>
            <person name="Spackman E."/>
            <person name="Goraichik I."/>
            <person name="Dimitrov K.M."/>
            <person name="Suarez D.L."/>
            <person name="Swayne D.E."/>
        </authorList>
    </citation>
    <scope>NUCLEOTIDE SEQUENCE</scope>
    <source>
        <strain evidence="4">Washington</strain>
    </source>
</reference>
<organism evidence="4 6">
    <name type="scientific">Eptesipox virus</name>
    <dbReference type="NCBI Taxonomy" id="1329402"/>
    <lineage>
        <taxon>Viruses</taxon>
        <taxon>Varidnaviria</taxon>
        <taxon>Bamfordvirae</taxon>
        <taxon>Nucleocytoviricota</taxon>
        <taxon>Pokkesviricetes</taxon>
        <taxon>Chitovirales</taxon>
        <taxon>Poxviridae</taxon>
        <taxon>Chordopoxvirinae</taxon>
        <taxon>Vespertilionpoxvirus</taxon>
        <taxon>Vespertilionpoxvirus eptesipox</taxon>
    </lineage>
</organism>
<reference evidence="4 6" key="1">
    <citation type="journal article" date="2017" name="Virus Genes">
        <title>Characterization of Eptesipoxvirus, a novel poxvirus from a microchiropteran bat.</title>
        <authorList>
            <person name="Tu S.L."/>
            <person name="Nakazawa Y."/>
            <person name="Gao J."/>
            <person name="Wilkins K."/>
            <person name="Gallardo-Romero N."/>
            <person name="Li Y."/>
            <person name="Emerson G.L."/>
            <person name="Carroll D.S."/>
            <person name="Upton C."/>
        </authorList>
    </citation>
    <scope>NUCLEOTIDE SEQUENCE [LARGE SCALE GENOMIC DNA]</scope>
    <source>
        <strain evidence="4 6">Washington</strain>
    </source>
</reference>
<dbReference type="SMART" id="SM00248">
    <property type="entry name" value="ANK"/>
    <property type="match status" value="7"/>
</dbReference>
<keyword evidence="1" id="KW-0677">Repeat</keyword>
<dbReference type="Gene3D" id="1.25.40.20">
    <property type="entry name" value="Ankyrin repeat-containing domain"/>
    <property type="match status" value="3"/>
</dbReference>
<dbReference type="EMBL" id="KY747497">
    <property type="protein sequence ID" value="ASK51383.1"/>
    <property type="molecule type" value="Genomic_DNA"/>
</dbReference>
<keyword evidence="6" id="KW-1185">Reference proteome</keyword>
<evidence type="ECO:0000313" key="5">
    <source>
        <dbReference type="EMBL" id="ASK51383.1"/>
    </source>
</evidence>
<dbReference type="PANTHER" id="PTHR24124">
    <property type="entry name" value="ANKYRIN REPEAT FAMILY A"/>
    <property type="match status" value="1"/>
</dbReference>
<protein>
    <submittedName>
        <fullName evidence="5">Ankyrin repeat protein</fullName>
    </submittedName>
    <submittedName>
        <fullName evidence="4">Ankyrin repeat-containing protein, host range</fullName>
    </submittedName>
</protein>
<dbReference type="PANTHER" id="PTHR24124:SF14">
    <property type="entry name" value="CHROMOSOME UNDETERMINED SCAFFOLD_25, WHOLE GENOME SHOTGUN SEQUENCE"/>
    <property type="match status" value="1"/>
</dbReference>
<evidence type="ECO:0000256" key="3">
    <source>
        <dbReference type="SAM" id="MobiDB-lite"/>
    </source>
</evidence>
<gene>
    <name evidence="4" type="ORF">EPTV-WA-010</name>
    <name evidence="5" type="ORF">EPTV-WA-182</name>
</gene>
<proteinExistence type="predicted"/>
<feature type="region of interest" description="Disordered" evidence="3">
    <location>
        <begin position="177"/>
        <end position="204"/>
    </location>
</feature>
<dbReference type="SUPFAM" id="SSF48403">
    <property type="entry name" value="Ankyrin repeat"/>
    <property type="match status" value="1"/>
</dbReference>
<feature type="compositionally biased region" description="Low complexity" evidence="3">
    <location>
        <begin position="185"/>
        <end position="196"/>
    </location>
</feature>
<evidence type="ECO:0000313" key="6">
    <source>
        <dbReference type="Proteomes" id="UP000217428"/>
    </source>
</evidence>
<dbReference type="GO" id="GO:0010468">
    <property type="term" value="P:regulation of gene expression"/>
    <property type="evidence" value="ECO:0007669"/>
    <property type="project" value="TreeGrafter"/>
</dbReference>
<dbReference type="InterPro" id="IPR002110">
    <property type="entry name" value="Ankyrin_rpt"/>
</dbReference>
<evidence type="ECO:0000313" key="4">
    <source>
        <dbReference type="EMBL" id="ASK51211.1"/>
    </source>
</evidence>
<dbReference type="Proteomes" id="UP000217428">
    <property type="component" value="Segment"/>
</dbReference>
<sequence>MAMTEMLLYLKNDLAITVKKLTKYFNNGVNPNIIDNKYNNALHCYFYNKCVNKDIVKLLLSYDINLLHKNNVEETPLAVYSSRKNIDEDIVKMLLEAVNYKNVNDFNIHNYIITKNVNLDFIKLLMSKKLKLSIDENDRTVFEKYVETDYPNAEILDFLIKHDTNNRVYYNICDSDYSDSDSDSDSNYSDNINYSDSDSDDSDYIKEPSIDKKLFDSKTALHLYINSHCYTKCNILKDVVQCLIDNNIYPWEYDITETTAVQYYIRSQYIDPSILTMLIGNADACIVYDDITGKKRGVLMDYLNSNYRFSDQIDVEIVKLLLKTGNAYNIMCNIGHYWLVDESIANMLIDLLNVNTLRQVLKKYLKYYTNISIQLIERIHKLKVDSKNIISVYFNNKHINLEVLEYLLKQNPNMVNYLDRGELLFGKMISSYIKNEELFNCVNLCMKHYTDVNLQNCKGENIMMYAIKQNNTALVKYFIKMGVNPHVILKSNKTYISYCINHIYTPEISKLLLDTLPNLKYMKKTIKNIKYFEDVDNIHECISYMAKLDISSLNYIPNKIQRKFKEHINNIKNKNII</sequence>
<dbReference type="EMBL" id="KY747497">
    <property type="protein sequence ID" value="ASK51211.1"/>
    <property type="molecule type" value="Genomic_DNA"/>
</dbReference>
<accession>A0A220T668</accession>